<comment type="similarity">
    <text evidence="4">Belongs to the LapB family.</text>
</comment>
<dbReference type="PANTHER" id="PTHR44943">
    <property type="entry name" value="CELLULOSE SYNTHASE OPERON PROTEIN C"/>
    <property type="match status" value="1"/>
</dbReference>
<feature type="binding site" evidence="4">
    <location>
        <position position="378"/>
    </location>
    <ligand>
        <name>Fe cation</name>
        <dbReference type="ChEBI" id="CHEBI:24875"/>
    </ligand>
</feature>
<evidence type="ECO:0000313" key="7">
    <source>
        <dbReference type="EMBL" id="MBU2710362.1"/>
    </source>
</evidence>
<dbReference type="InterPro" id="IPR041166">
    <property type="entry name" value="Rubredoxin_2"/>
</dbReference>
<dbReference type="InterPro" id="IPR011990">
    <property type="entry name" value="TPR-like_helical_dom_sf"/>
</dbReference>
<feature type="repeat" description="TPR" evidence="5">
    <location>
        <begin position="219"/>
        <end position="252"/>
    </location>
</feature>
<evidence type="ECO:0000256" key="3">
    <source>
        <dbReference type="ARBA" id="ARBA00022803"/>
    </source>
</evidence>
<dbReference type="Pfam" id="PF13176">
    <property type="entry name" value="TPR_7"/>
    <property type="match status" value="2"/>
</dbReference>
<comment type="caution">
    <text evidence="7">The sequence shown here is derived from an EMBL/GenBank/DDBJ whole genome shotgun (WGS) entry which is preliminary data.</text>
</comment>
<keyword evidence="4" id="KW-0408">Iron</keyword>
<dbReference type="SUPFAM" id="SSF48452">
    <property type="entry name" value="TPR-like"/>
    <property type="match status" value="1"/>
</dbReference>
<accession>A0ABS5Z8H9</accession>
<evidence type="ECO:0000256" key="2">
    <source>
        <dbReference type="ARBA" id="ARBA00022737"/>
    </source>
</evidence>
<dbReference type="InterPro" id="IPR030865">
    <property type="entry name" value="LapB"/>
</dbReference>
<dbReference type="InterPro" id="IPR051685">
    <property type="entry name" value="Ycf3/AcsC/BcsC/TPR_MFPF"/>
</dbReference>
<dbReference type="RefSeq" id="WP_215818520.1">
    <property type="nucleotide sequence ID" value="NZ_JAGSOY010000006.1"/>
</dbReference>
<keyword evidence="2 4" id="KW-0677">Repeat</keyword>
<evidence type="ECO:0000259" key="6">
    <source>
        <dbReference type="Pfam" id="PF18073"/>
    </source>
</evidence>
<feature type="binding site" evidence="4">
    <location>
        <position position="364"/>
    </location>
    <ligand>
        <name>Fe cation</name>
        <dbReference type="ChEBI" id="CHEBI:24875"/>
    </ligand>
</feature>
<dbReference type="Pfam" id="PF14559">
    <property type="entry name" value="TPR_19"/>
    <property type="match status" value="1"/>
</dbReference>
<feature type="domain" description="LapB rubredoxin metal binding" evidence="6">
    <location>
        <begin position="359"/>
        <end position="386"/>
    </location>
</feature>
<dbReference type="NCBIfam" id="NF008757">
    <property type="entry name" value="PRK11788.1-5"/>
    <property type="match status" value="1"/>
</dbReference>
<evidence type="ECO:0000313" key="8">
    <source>
        <dbReference type="Proteomes" id="UP000690515"/>
    </source>
</evidence>
<dbReference type="Proteomes" id="UP000690515">
    <property type="component" value="Unassembled WGS sequence"/>
</dbReference>
<keyword evidence="8" id="KW-1185">Reference proteome</keyword>
<keyword evidence="4" id="KW-0997">Cell inner membrane</keyword>
<sequence length="393" mass="44908">MSESLLFGMVLTAIAVGYVLGRWDRKKRQQRVKDRLSKEYFIGLNYLLNEQTDEAIDIFIKALEINPDSHEAFETCIALGRLFCRRGEVQRAIQIHQSLLARPSLNRRQSLQVQLELARDYLSAGVLDRAESLFLEVTKSGHDLKFTALQALVEIYQQEKEWEEAINIADQLVSYDSPRYIPLLAHFCCEQAEHCISKQDYSAARQAIKRAMKYDKCCARAYLILGRLEFEQENYKEAIKILQQIFHQDPDFVSESVPLLIECDRKAKTLFGINGYLSKCLKEYPSISVVLALAQSIREKEGDKAAGKFIAEQLVQRPSLRGLNALIDLHIANTEGKAKKNLGLLRELTGRLVDNKPIYRCHHCGFAGKELHWLCPSCHQWGKVKPIRGIEGQ</sequence>
<dbReference type="SMART" id="SM00028">
    <property type="entry name" value="TPR"/>
    <property type="match status" value="5"/>
</dbReference>
<evidence type="ECO:0000256" key="4">
    <source>
        <dbReference type="HAMAP-Rule" id="MF_00994"/>
    </source>
</evidence>
<keyword evidence="3 4" id="KW-0802">TPR repeat</keyword>
<name>A0ABS5Z8H9_9GAMM</name>
<feature type="binding site" evidence="4">
    <location>
        <position position="361"/>
    </location>
    <ligand>
        <name>Fe cation</name>
        <dbReference type="ChEBI" id="CHEBI:24875"/>
    </ligand>
</feature>
<evidence type="ECO:0000256" key="1">
    <source>
        <dbReference type="ARBA" id="ARBA00022723"/>
    </source>
</evidence>
<dbReference type="PANTHER" id="PTHR44943:SF8">
    <property type="entry name" value="TPR REPEAT-CONTAINING PROTEIN MJ0263"/>
    <property type="match status" value="1"/>
</dbReference>
<comment type="function">
    <text evidence="4">Modulates cellular lipopolysaccharide (LPS) levels by regulating LpxC, which is involved in lipid A biosynthesis. May act by modulating the proteolytic activity of FtsH towards LpxC. May also coordinate assembly of proteins involved in LPS synthesis at the plasma membrane.</text>
</comment>
<proteinExistence type="inferred from homology"/>
<feature type="topological domain" description="Cytoplasmic" evidence="4">
    <location>
        <begin position="22"/>
        <end position="393"/>
    </location>
</feature>
<keyword evidence="4" id="KW-0472">Membrane</keyword>
<gene>
    <name evidence="4 7" type="primary">lapB</name>
    <name evidence="7" type="ORF">KCG35_04775</name>
</gene>
<protein>
    <recommendedName>
        <fullName evidence="4">Lipopolysaccharide assembly protein B</fullName>
    </recommendedName>
</protein>
<dbReference type="Pfam" id="PF13181">
    <property type="entry name" value="TPR_8"/>
    <property type="match status" value="1"/>
</dbReference>
<dbReference type="Gene3D" id="1.25.40.10">
    <property type="entry name" value="Tetratricopeptide repeat domain"/>
    <property type="match status" value="1"/>
</dbReference>
<dbReference type="HAMAP" id="MF_00994">
    <property type="entry name" value="LPS_assembly_LapB"/>
    <property type="match status" value="1"/>
</dbReference>
<keyword evidence="4" id="KW-1133">Transmembrane helix</keyword>
<reference evidence="7 8" key="1">
    <citation type="submission" date="2021-04" db="EMBL/GenBank/DDBJ databases">
        <authorList>
            <person name="Pira H."/>
            <person name="Risdian C."/>
            <person name="Wink J."/>
        </authorList>
    </citation>
    <scope>NUCLEOTIDE SEQUENCE [LARGE SCALE GENOMIC DNA]</scope>
    <source>
        <strain evidence="7 8">WH53</strain>
    </source>
</reference>
<keyword evidence="1 4" id="KW-0479">Metal-binding</keyword>
<feature type="binding site" evidence="4">
    <location>
        <position position="375"/>
    </location>
    <ligand>
        <name>Fe cation</name>
        <dbReference type="ChEBI" id="CHEBI:24875"/>
    </ligand>
</feature>
<organism evidence="7 8">
    <name type="scientific">Zooshikella harenae</name>
    <dbReference type="NCBI Taxonomy" id="2827238"/>
    <lineage>
        <taxon>Bacteria</taxon>
        <taxon>Pseudomonadati</taxon>
        <taxon>Pseudomonadota</taxon>
        <taxon>Gammaproteobacteria</taxon>
        <taxon>Oceanospirillales</taxon>
        <taxon>Zooshikellaceae</taxon>
        <taxon>Zooshikella</taxon>
    </lineage>
</organism>
<comment type="subcellular location">
    <subcellularLocation>
        <location evidence="4">Cell inner membrane</location>
        <topology evidence="4">Single-pass membrane protein</topology>
        <orientation evidence="4">Cytoplasmic side</orientation>
    </subcellularLocation>
</comment>
<dbReference type="Pfam" id="PF18073">
    <property type="entry name" value="Zn_ribbon_LapB"/>
    <property type="match status" value="1"/>
</dbReference>
<evidence type="ECO:0000256" key="5">
    <source>
        <dbReference type="PROSITE-ProRule" id="PRU00339"/>
    </source>
</evidence>
<dbReference type="InterPro" id="IPR019734">
    <property type="entry name" value="TPR_rpt"/>
</dbReference>
<dbReference type="PROSITE" id="PS50005">
    <property type="entry name" value="TPR"/>
    <property type="match status" value="2"/>
</dbReference>
<dbReference type="EMBL" id="JAGSOY010000006">
    <property type="protein sequence ID" value="MBU2710362.1"/>
    <property type="molecule type" value="Genomic_DNA"/>
</dbReference>
<keyword evidence="4" id="KW-0812">Transmembrane</keyword>
<keyword evidence="4" id="KW-1003">Cell membrane</keyword>
<feature type="repeat" description="TPR" evidence="5">
    <location>
        <begin position="36"/>
        <end position="69"/>
    </location>
</feature>